<proteinExistence type="predicted"/>
<organism evidence="1 2">
    <name type="scientific">Ceratopteris richardii</name>
    <name type="common">Triangle waterfern</name>
    <dbReference type="NCBI Taxonomy" id="49495"/>
    <lineage>
        <taxon>Eukaryota</taxon>
        <taxon>Viridiplantae</taxon>
        <taxon>Streptophyta</taxon>
        <taxon>Embryophyta</taxon>
        <taxon>Tracheophyta</taxon>
        <taxon>Polypodiopsida</taxon>
        <taxon>Polypodiidae</taxon>
        <taxon>Polypodiales</taxon>
        <taxon>Pteridineae</taxon>
        <taxon>Pteridaceae</taxon>
        <taxon>Parkerioideae</taxon>
        <taxon>Ceratopteris</taxon>
    </lineage>
</organism>
<dbReference type="AlphaFoldDB" id="A0A8T2UDA5"/>
<dbReference type="EMBL" id="CM035412">
    <property type="protein sequence ID" value="KAH7432648.1"/>
    <property type="molecule type" value="Genomic_DNA"/>
</dbReference>
<evidence type="ECO:0000313" key="2">
    <source>
        <dbReference type="Proteomes" id="UP000825935"/>
    </source>
</evidence>
<reference evidence="1" key="1">
    <citation type="submission" date="2021-08" db="EMBL/GenBank/DDBJ databases">
        <title>WGS assembly of Ceratopteris richardii.</title>
        <authorList>
            <person name="Marchant D.B."/>
            <person name="Chen G."/>
            <person name="Jenkins J."/>
            <person name="Shu S."/>
            <person name="Leebens-Mack J."/>
            <person name="Grimwood J."/>
            <person name="Schmutz J."/>
            <person name="Soltis P."/>
            <person name="Soltis D."/>
            <person name="Chen Z.-H."/>
        </authorList>
    </citation>
    <scope>NUCLEOTIDE SEQUENCE</scope>
    <source>
        <strain evidence="1">Whitten #5841</strain>
        <tissue evidence="1">Leaf</tissue>
    </source>
</reference>
<sequence length="96" mass="10973">MRLLEQSADFQNDHLQVPLVDGNGIWGSFYQHGRSMAYLVGASLNSIRVSFLRLPLKFGSFLVCLMKQTKRVLVIDCTKRSQENLHLLARGLFFDD</sequence>
<evidence type="ECO:0000313" key="1">
    <source>
        <dbReference type="EMBL" id="KAH7432648.1"/>
    </source>
</evidence>
<comment type="caution">
    <text evidence="1">The sequence shown here is derived from an EMBL/GenBank/DDBJ whole genome shotgun (WGS) entry which is preliminary data.</text>
</comment>
<name>A0A8T2UDA5_CERRI</name>
<dbReference type="Proteomes" id="UP000825935">
    <property type="component" value="Chromosome 7"/>
</dbReference>
<protein>
    <submittedName>
        <fullName evidence="1">Uncharacterized protein</fullName>
    </submittedName>
</protein>
<gene>
    <name evidence="1" type="ORF">KP509_07G032100</name>
</gene>
<accession>A0A8T2UDA5</accession>
<keyword evidence="2" id="KW-1185">Reference proteome</keyword>